<feature type="transmembrane region" description="Helical" evidence="4">
    <location>
        <begin position="408"/>
        <end position="429"/>
    </location>
</feature>
<dbReference type="GO" id="GO:0022857">
    <property type="term" value="F:transmembrane transporter activity"/>
    <property type="evidence" value="ECO:0007669"/>
    <property type="project" value="InterPro"/>
</dbReference>
<keyword evidence="1 4" id="KW-0812">Transmembrane</keyword>
<keyword evidence="3 4" id="KW-0472">Membrane</keyword>
<reference evidence="6 7" key="1">
    <citation type="submission" date="2015-09" db="EMBL/GenBank/DDBJ databases">
        <title>Draft Genome Sequence of Bradyrhizobium manausense Strain BR 3351T, a Novel Symbiotic Nitrogen-Fixing Alphaproteobacterium Isolated from Brazilian Amazon Rain Forest.</title>
        <authorList>
            <person name="De Araujo J.L."/>
            <person name="Zilli J.E."/>
        </authorList>
    </citation>
    <scope>NUCLEOTIDE SEQUENCE [LARGE SCALE GENOMIC DNA]</scope>
    <source>
        <strain evidence="6 7">BR3351</strain>
    </source>
</reference>
<dbReference type="OrthoDB" id="146345at2"/>
<dbReference type="RefSeq" id="WP_057748453.1">
    <property type="nucleotide sequence ID" value="NZ_LJYG01000076.1"/>
</dbReference>
<dbReference type="SUPFAM" id="SSF103473">
    <property type="entry name" value="MFS general substrate transporter"/>
    <property type="match status" value="1"/>
</dbReference>
<dbReference type="CDD" id="cd17355">
    <property type="entry name" value="MFS_YcxA_like"/>
    <property type="match status" value="1"/>
</dbReference>
<evidence type="ECO:0000313" key="7">
    <source>
        <dbReference type="Proteomes" id="UP000051936"/>
    </source>
</evidence>
<dbReference type="AlphaFoldDB" id="A0A0R3DPJ8"/>
<dbReference type="Pfam" id="PF07690">
    <property type="entry name" value="MFS_1"/>
    <property type="match status" value="1"/>
</dbReference>
<protein>
    <submittedName>
        <fullName evidence="6">MFS transporter</fullName>
    </submittedName>
</protein>
<evidence type="ECO:0000256" key="4">
    <source>
        <dbReference type="SAM" id="Phobius"/>
    </source>
</evidence>
<evidence type="ECO:0000256" key="2">
    <source>
        <dbReference type="ARBA" id="ARBA00022989"/>
    </source>
</evidence>
<feature type="transmembrane region" description="Helical" evidence="4">
    <location>
        <begin position="125"/>
        <end position="145"/>
    </location>
</feature>
<dbReference type="InterPro" id="IPR011701">
    <property type="entry name" value="MFS"/>
</dbReference>
<gene>
    <name evidence="6" type="ORF">AOQ71_17615</name>
</gene>
<dbReference type="Gene3D" id="1.20.1250.20">
    <property type="entry name" value="MFS general substrate transporter like domains"/>
    <property type="match status" value="2"/>
</dbReference>
<dbReference type="STRING" id="989370.AOQ71_17615"/>
<evidence type="ECO:0000313" key="6">
    <source>
        <dbReference type="EMBL" id="KRQ11699.1"/>
    </source>
</evidence>
<evidence type="ECO:0000256" key="1">
    <source>
        <dbReference type="ARBA" id="ARBA00022692"/>
    </source>
</evidence>
<sequence>MTPSPVQPAPVQPASVQSSAVLRRPFGQNYAFVVVAVIFLALLASAGLRAAPGVLMLPLQKAFGWDVSVISSSAAVGIFLYGLAGPFAAAVMQRFGIRRTVLGALMLMSVSTAMSYFMTTPWQLFMSWGLLSGIGSGAVANVLGATIVNRWFTTNRGLVMGLLTASTATGTLIFMPGLASLVEYGGWKPVVLTVAACCAALIPLVYFLVPERPSAIGLRSYGSTHEDQPAAPAQGNPFVAAIGNLIRAARTPTFWFLFATFFICGFTTNGLVGTHLIAFCGDHGIFEVQAASLLALMGFFDLFGTTLSGWLTDRFDPRKLLFFYYGLRGLSLIYLPYSDFSFVSLSVFAVFYGLDWIATVPPTVRIANEAFGDKNAPLIFGWVVAGHQLGAACAAFFAGFMRSSQGDYLQAFMIAGATGIVAAVLSLMIGRRPVQPQLAAA</sequence>
<feature type="transmembrane region" description="Helical" evidence="4">
    <location>
        <begin position="290"/>
        <end position="311"/>
    </location>
</feature>
<dbReference type="InterPro" id="IPR050327">
    <property type="entry name" value="Proton-linked_MCT"/>
</dbReference>
<accession>A0A0R3DPJ8</accession>
<keyword evidence="7" id="KW-1185">Reference proteome</keyword>
<name>A0A0R3DPJ8_9BRAD</name>
<keyword evidence="2 4" id="KW-1133">Transmembrane helix</keyword>
<evidence type="ECO:0000256" key="3">
    <source>
        <dbReference type="ARBA" id="ARBA00023136"/>
    </source>
</evidence>
<feature type="transmembrane region" description="Helical" evidence="4">
    <location>
        <begin position="68"/>
        <end position="89"/>
    </location>
</feature>
<proteinExistence type="predicted"/>
<dbReference type="PANTHER" id="PTHR11360">
    <property type="entry name" value="MONOCARBOXYLATE TRANSPORTER"/>
    <property type="match status" value="1"/>
</dbReference>
<organism evidence="6 7">
    <name type="scientific">Bradyrhizobium manausense</name>
    <dbReference type="NCBI Taxonomy" id="989370"/>
    <lineage>
        <taxon>Bacteria</taxon>
        <taxon>Pseudomonadati</taxon>
        <taxon>Pseudomonadota</taxon>
        <taxon>Alphaproteobacteria</taxon>
        <taxon>Hyphomicrobiales</taxon>
        <taxon>Nitrobacteraceae</taxon>
        <taxon>Bradyrhizobium</taxon>
    </lineage>
</organism>
<comment type="caution">
    <text evidence="6">The sequence shown here is derived from an EMBL/GenBank/DDBJ whole genome shotgun (WGS) entry which is preliminary data.</text>
</comment>
<feature type="domain" description="Major facilitator superfamily (MFS) profile" evidence="5">
    <location>
        <begin position="33"/>
        <end position="434"/>
    </location>
</feature>
<evidence type="ECO:0000259" key="5">
    <source>
        <dbReference type="PROSITE" id="PS50850"/>
    </source>
</evidence>
<feature type="transmembrane region" description="Helical" evidence="4">
    <location>
        <begin position="101"/>
        <end position="119"/>
    </location>
</feature>
<dbReference type="InterPro" id="IPR036259">
    <property type="entry name" value="MFS_trans_sf"/>
</dbReference>
<dbReference type="PANTHER" id="PTHR11360:SF290">
    <property type="entry name" value="MONOCARBOXYLATE MFS PERMEASE"/>
    <property type="match status" value="1"/>
</dbReference>
<feature type="transmembrane region" description="Helical" evidence="4">
    <location>
        <begin position="190"/>
        <end position="209"/>
    </location>
</feature>
<dbReference type="InterPro" id="IPR020846">
    <property type="entry name" value="MFS_dom"/>
</dbReference>
<feature type="transmembrane region" description="Helical" evidence="4">
    <location>
        <begin position="379"/>
        <end position="401"/>
    </location>
</feature>
<dbReference type="PROSITE" id="PS50850">
    <property type="entry name" value="MFS"/>
    <property type="match status" value="1"/>
</dbReference>
<feature type="transmembrane region" description="Helical" evidence="4">
    <location>
        <begin position="30"/>
        <end position="48"/>
    </location>
</feature>
<feature type="transmembrane region" description="Helical" evidence="4">
    <location>
        <begin position="157"/>
        <end position="178"/>
    </location>
</feature>
<feature type="transmembrane region" description="Helical" evidence="4">
    <location>
        <begin position="332"/>
        <end position="354"/>
    </location>
</feature>
<dbReference type="EMBL" id="LJYG01000076">
    <property type="protein sequence ID" value="KRQ11699.1"/>
    <property type="molecule type" value="Genomic_DNA"/>
</dbReference>
<feature type="transmembrane region" description="Helical" evidence="4">
    <location>
        <begin position="254"/>
        <end position="278"/>
    </location>
</feature>
<dbReference type="Proteomes" id="UP000051936">
    <property type="component" value="Unassembled WGS sequence"/>
</dbReference>